<dbReference type="SMART" id="SM00353">
    <property type="entry name" value="HLH"/>
    <property type="match status" value="1"/>
</dbReference>
<feature type="compositionally biased region" description="Polar residues" evidence="6">
    <location>
        <begin position="1"/>
        <end position="11"/>
    </location>
</feature>
<dbReference type="PROSITE" id="PS51054">
    <property type="entry name" value="ORANGE"/>
    <property type="match status" value="1"/>
</dbReference>
<evidence type="ECO:0000259" key="7">
    <source>
        <dbReference type="PROSITE" id="PS50888"/>
    </source>
</evidence>
<name>A0AAJ6QP99_9ACAR</name>
<dbReference type="Pfam" id="PF00010">
    <property type="entry name" value="HLH"/>
    <property type="match status" value="1"/>
</dbReference>
<organism evidence="9 10">
    <name type="scientific">Galendromus occidentalis</name>
    <name type="common">western predatory mite</name>
    <dbReference type="NCBI Taxonomy" id="34638"/>
    <lineage>
        <taxon>Eukaryota</taxon>
        <taxon>Metazoa</taxon>
        <taxon>Ecdysozoa</taxon>
        <taxon>Arthropoda</taxon>
        <taxon>Chelicerata</taxon>
        <taxon>Arachnida</taxon>
        <taxon>Acari</taxon>
        <taxon>Parasitiformes</taxon>
        <taxon>Mesostigmata</taxon>
        <taxon>Gamasina</taxon>
        <taxon>Phytoseioidea</taxon>
        <taxon>Phytoseiidae</taxon>
        <taxon>Typhlodrominae</taxon>
        <taxon>Galendromus</taxon>
    </lineage>
</organism>
<reference evidence="10" key="1">
    <citation type="submission" date="2025-08" db="UniProtKB">
        <authorList>
            <consortium name="RefSeq"/>
        </authorList>
    </citation>
    <scope>IDENTIFICATION</scope>
</reference>
<dbReference type="RefSeq" id="XP_003741403.1">
    <property type="nucleotide sequence ID" value="XM_003741355.2"/>
</dbReference>
<dbReference type="InterPro" id="IPR050370">
    <property type="entry name" value="HES_HEY"/>
</dbReference>
<dbReference type="Gene3D" id="6.10.250.980">
    <property type="match status" value="1"/>
</dbReference>
<evidence type="ECO:0000256" key="4">
    <source>
        <dbReference type="ARBA" id="ARBA00023163"/>
    </source>
</evidence>
<comment type="subcellular location">
    <subcellularLocation>
        <location evidence="1">Nucleus</location>
    </subcellularLocation>
</comment>
<evidence type="ECO:0000256" key="1">
    <source>
        <dbReference type="ARBA" id="ARBA00004123"/>
    </source>
</evidence>
<dbReference type="InterPro" id="IPR011598">
    <property type="entry name" value="bHLH_dom"/>
</dbReference>
<protein>
    <submittedName>
        <fullName evidence="10">Transcription factor HES-1-B</fullName>
    </submittedName>
</protein>
<dbReference type="SUPFAM" id="SSF47459">
    <property type="entry name" value="HLH, helix-loop-helix DNA-binding domain"/>
    <property type="match status" value="1"/>
</dbReference>
<dbReference type="GO" id="GO:0006355">
    <property type="term" value="P:regulation of DNA-templated transcription"/>
    <property type="evidence" value="ECO:0007669"/>
    <property type="project" value="InterPro"/>
</dbReference>
<feature type="region of interest" description="Disordered" evidence="6">
    <location>
        <begin position="1"/>
        <end position="23"/>
    </location>
</feature>
<evidence type="ECO:0000259" key="8">
    <source>
        <dbReference type="PROSITE" id="PS51054"/>
    </source>
</evidence>
<dbReference type="SMART" id="SM00511">
    <property type="entry name" value="ORANGE"/>
    <property type="match status" value="1"/>
</dbReference>
<dbReference type="Gene3D" id="4.10.280.10">
    <property type="entry name" value="Helix-loop-helix DNA-binding domain"/>
    <property type="match status" value="1"/>
</dbReference>
<dbReference type="FunFam" id="4.10.280.10:FF:000009">
    <property type="entry name" value="Transcription factor HES-1"/>
    <property type="match status" value="1"/>
</dbReference>
<evidence type="ECO:0000256" key="5">
    <source>
        <dbReference type="ARBA" id="ARBA00023242"/>
    </source>
</evidence>
<dbReference type="GO" id="GO:0046983">
    <property type="term" value="F:protein dimerization activity"/>
    <property type="evidence" value="ECO:0007669"/>
    <property type="project" value="InterPro"/>
</dbReference>
<evidence type="ECO:0000256" key="2">
    <source>
        <dbReference type="ARBA" id="ARBA00023015"/>
    </source>
</evidence>
<dbReference type="PROSITE" id="PS50888">
    <property type="entry name" value="BHLH"/>
    <property type="match status" value="1"/>
</dbReference>
<keyword evidence="4" id="KW-0804">Transcription</keyword>
<evidence type="ECO:0000313" key="10">
    <source>
        <dbReference type="RefSeq" id="XP_003741403.1"/>
    </source>
</evidence>
<dbReference type="InterPro" id="IPR036638">
    <property type="entry name" value="HLH_DNA-bd_sf"/>
</dbReference>
<dbReference type="GO" id="GO:1990837">
    <property type="term" value="F:sequence-specific double-stranded DNA binding"/>
    <property type="evidence" value="ECO:0007669"/>
    <property type="project" value="UniProtKB-ARBA"/>
</dbReference>
<dbReference type="SUPFAM" id="SSF158457">
    <property type="entry name" value="Orange domain-like"/>
    <property type="match status" value="1"/>
</dbReference>
<feature type="domain" description="Orange" evidence="8">
    <location>
        <begin position="93"/>
        <end position="126"/>
    </location>
</feature>
<dbReference type="PANTHER" id="PTHR10985">
    <property type="entry name" value="BASIC HELIX-LOOP-HELIX TRANSCRIPTION FACTOR, HES-RELATED"/>
    <property type="match status" value="1"/>
</dbReference>
<evidence type="ECO:0000256" key="3">
    <source>
        <dbReference type="ARBA" id="ARBA00023125"/>
    </source>
</evidence>
<dbReference type="GO" id="GO:0005634">
    <property type="term" value="C:nucleus"/>
    <property type="evidence" value="ECO:0007669"/>
    <property type="project" value="UniProtKB-SubCell"/>
</dbReference>
<keyword evidence="2" id="KW-0805">Transcription regulation</keyword>
<sequence>MHSPASPSQPRKASEQRRTTKPIMEKRRRARINNSLNELKNLILDYNKSKDTARHNKLEKADILEMAVRHVQMLHRQTSVQRAAVDPNVSDKFRAGYMECAKEVSRYLSRSESVDGSVRQCLLSHLSQTSPVAGRTSPMETATPTAMTAVTVAAQKYFGNPQVQLVPTRLPSGEIALVVPKNGSDISVNCNTLNVLGSSGILSPAASERSVTSPMPLLTSVLVQTPPPPPMDLVAGGDGPVWRPW</sequence>
<feature type="domain" description="BHLH" evidence="7">
    <location>
        <begin position="16"/>
        <end position="74"/>
    </location>
</feature>
<gene>
    <name evidence="10" type="primary">LOC100897626</name>
</gene>
<evidence type="ECO:0000256" key="6">
    <source>
        <dbReference type="SAM" id="MobiDB-lite"/>
    </source>
</evidence>
<dbReference type="GeneID" id="100897626"/>
<dbReference type="InterPro" id="IPR003650">
    <property type="entry name" value="Orange_dom"/>
</dbReference>
<evidence type="ECO:0000313" key="9">
    <source>
        <dbReference type="Proteomes" id="UP000694867"/>
    </source>
</evidence>
<keyword evidence="9" id="KW-1185">Reference proteome</keyword>
<dbReference type="Pfam" id="PF07527">
    <property type="entry name" value="Hairy_orange"/>
    <property type="match status" value="1"/>
</dbReference>
<accession>A0AAJ6QP99</accession>
<keyword evidence="5" id="KW-0539">Nucleus</keyword>
<dbReference type="Proteomes" id="UP000694867">
    <property type="component" value="Unplaced"/>
</dbReference>
<dbReference type="KEGG" id="goe:100897626"/>
<proteinExistence type="predicted"/>
<dbReference type="AlphaFoldDB" id="A0AAJ6QP99"/>
<keyword evidence="3" id="KW-0238">DNA-binding</keyword>